<reference evidence="2" key="1">
    <citation type="submission" date="2021-01" db="EMBL/GenBank/DDBJ databases">
        <title>Whole genome shotgun sequence of Virgisporangium ochraceum NBRC 16418.</title>
        <authorList>
            <person name="Komaki H."/>
            <person name="Tamura T."/>
        </authorList>
    </citation>
    <scope>NUCLEOTIDE SEQUENCE</scope>
    <source>
        <strain evidence="2">NBRC 16418</strain>
    </source>
</reference>
<keyword evidence="1" id="KW-0472">Membrane</keyword>
<feature type="transmembrane region" description="Helical" evidence="1">
    <location>
        <begin position="20"/>
        <end position="37"/>
    </location>
</feature>
<evidence type="ECO:0008006" key="4">
    <source>
        <dbReference type="Google" id="ProtNLM"/>
    </source>
</evidence>
<dbReference type="EMBL" id="BOPH01000088">
    <property type="protein sequence ID" value="GIJ71380.1"/>
    <property type="molecule type" value="Genomic_DNA"/>
</dbReference>
<name>A0A8J4EDC9_9ACTN</name>
<evidence type="ECO:0000313" key="2">
    <source>
        <dbReference type="EMBL" id="GIJ71380.1"/>
    </source>
</evidence>
<proteinExistence type="predicted"/>
<gene>
    <name evidence="2" type="ORF">Voc01_062970</name>
</gene>
<sequence>MRVKFEPGAVLKFRMGEEDFAYALMLETFPYIAFYGYQAVFVDGRPPATAPMFVTLVERGAYSTGRWGKPVTHVGRSNLPPIPRFFWQSPVNKFDIKIVEPGKRRFTASTDECEDLEPEAIWSAEHIESRIVDTYLGRPSAAFEAVRLKR</sequence>
<organism evidence="2 3">
    <name type="scientific">Virgisporangium ochraceum</name>
    <dbReference type="NCBI Taxonomy" id="65505"/>
    <lineage>
        <taxon>Bacteria</taxon>
        <taxon>Bacillati</taxon>
        <taxon>Actinomycetota</taxon>
        <taxon>Actinomycetes</taxon>
        <taxon>Micromonosporales</taxon>
        <taxon>Micromonosporaceae</taxon>
        <taxon>Virgisporangium</taxon>
    </lineage>
</organism>
<dbReference type="RefSeq" id="WP_203931258.1">
    <property type="nucleotide sequence ID" value="NZ_BOPH01000088.1"/>
</dbReference>
<accession>A0A8J4EDC9</accession>
<keyword evidence="1" id="KW-0812">Transmembrane</keyword>
<evidence type="ECO:0000256" key="1">
    <source>
        <dbReference type="SAM" id="Phobius"/>
    </source>
</evidence>
<keyword evidence="3" id="KW-1185">Reference proteome</keyword>
<evidence type="ECO:0000313" key="3">
    <source>
        <dbReference type="Proteomes" id="UP000635606"/>
    </source>
</evidence>
<dbReference type="Proteomes" id="UP000635606">
    <property type="component" value="Unassembled WGS sequence"/>
</dbReference>
<protein>
    <recommendedName>
        <fullName evidence="4">Immunity protein 26 of polymorphic toxin system</fullName>
    </recommendedName>
</protein>
<dbReference type="AlphaFoldDB" id="A0A8J4EDC9"/>
<comment type="caution">
    <text evidence="2">The sequence shown here is derived from an EMBL/GenBank/DDBJ whole genome shotgun (WGS) entry which is preliminary data.</text>
</comment>
<keyword evidence="1" id="KW-1133">Transmembrane helix</keyword>